<dbReference type="InterPro" id="IPR015943">
    <property type="entry name" value="WD40/YVTN_repeat-like_dom_sf"/>
</dbReference>
<name>A0ABD1XIG0_9MARC</name>
<dbReference type="SMART" id="SM00320">
    <property type="entry name" value="WD40"/>
    <property type="match status" value="4"/>
</dbReference>
<dbReference type="Pfam" id="PF00400">
    <property type="entry name" value="WD40"/>
    <property type="match status" value="2"/>
</dbReference>
<gene>
    <name evidence="2" type="ORF">R1flu_027323</name>
</gene>
<feature type="domain" description="Transcription factor IIIC 90kDa subunit N-terminal" evidence="1">
    <location>
        <begin position="90"/>
        <end position="149"/>
    </location>
</feature>
<dbReference type="PANTHER" id="PTHR15496">
    <property type="entry name" value="GENERAL TRANSCRIPTION FACTOR 3C POLYPEPTIDE 4 FAMILY"/>
    <property type="match status" value="1"/>
</dbReference>
<evidence type="ECO:0000313" key="2">
    <source>
        <dbReference type="EMBL" id="KAL2608750.1"/>
    </source>
</evidence>
<dbReference type="EMBL" id="JBHFFA010000008">
    <property type="protein sequence ID" value="KAL2608750.1"/>
    <property type="molecule type" value="Genomic_DNA"/>
</dbReference>
<organism evidence="2 3">
    <name type="scientific">Riccia fluitans</name>
    <dbReference type="NCBI Taxonomy" id="41844"/>
    <lineage>
        <taxon>Eukaryota</taxon>
        <taxon>Viridiplantae</taxon>
        <taxon>Streptophyta</taxon>
        <taxon>Embryophyta</taxon>
        <taxon>Marchantiophyta</taxon>
        <taxon>Marchantiopsida</taxon>
        <taxon>Marchantiidae</taxon>
        <taxon>Marchantiales</taxon>
        <taxon>Ricciaceae</taxon>
        <taxon>Riccia</taxon>
    </lineage>
</organism>
<protein>
    <recommendedName>
        <fullName evidence="1">Transcription factor IIIC 90kDa subunit N-terminal domain-containing protein</fullName>
    </recommendedName>
</protein>
<dbReference type="InterPro" id="IPR024761">
    <property type="entry name" value="TFIIIC_delta_N"/>
</dbReference>
<dbReference type="Proteomes" id="UP001605036">
    <property type="component" value="Unassembled WGS sequence"/>
</dbReference>
<comment type="caution">
    <text evidence="2">The sequence shown here is derived from an EMBL/GenBank/DDBJ whole genome shotgun (WGS) entry which is preliminary data.</text>
</comment>
<keyword evidence="3" id="KW-1185">Reference proteome</keyword>
<dbReference type="SUPFAM" id="SSF50978">
    <property type="entry name" value="WD40 repeat-like"/>
    <property type="match status" value="1"/>
</dbReference>
<accession>A0ABD1XIG0</accession>
<reference evidence="2 3" key="1">
    <citation type="submission" date="2024-09" db="EMBL/GenBank/DDBJ databases">
        <title>Chromosome-scale assembly of Riccia fluitans.</title>
        <authorList>
            <person name="Paukszto L."/>
            <person name="Sawicki J."/>
            <person name="Karawczyk K."/>
            <person name="Piernik-Szablinska J."/>
            <person name="Szczecinska M."/>
            <person name="Mazdziarz M."/>
        </authorList>
    </citation>
    <scope>NUCLEOTIDE SEQUENCE [LARGE SCALE GENOMIC DNA]</scope>
    <source>
        <strain evidence="2">Rf_01</strain>
        <tissue evidence="2">Aerial parts of the thallus</tissue>
    </source>
</reference>
<dbReference type="Gene3D" id="2.130.10.10">
    <property type="entry name" value="YVTN repeat-like/Quinoprotein amine dehydrogenase"/>
    <property type="match status" value="1"/>
</dbReference>
<dbReference type="AlphaFoldDB" id="A0ABD1XIG0"/>
<dbReference type="InterPro" id="IPR001680">
    <property type="entry name" value="WD40_rpt"/>
</dbReference>
<dbReference type="InterPro" id="IPR036322">
    <property type="entry name" value="WD40_repeat_dom_sf"/>
</dbReference>
<dbReference type="InterPro" id="IPR044230">
    <property type="entry name" value="GTF3C4"/>
</dbReference>
<dbReference type="PANTHER" id="PTHR15496:SF2">
    <property type="entry name" value="GENERAL TRANSCRIPTION FACTOR 3C POLYPEPTIDE 4"/>
    <property type="match status" value="1"/>
</dbReference>
<evidence type="ECO:0000259" key="1">
    <source>
        <dbReference type="Pfam" id="PF12657"/>
    </source>
</evidence>
<sequence length="1112" mass="122567">MKRFDESEVPPSQAVSLVGAPTFPNSVKFSETNLLAVASGHLVTILDPAALSGPRGFIPITTSPLFDIGNVPQEGLQAGSLLPYILFRDPRPSVRSMDWSPSGLAQNGGCLLAVSTTDNRVKVFREPFYDLQSDWVEVMDFSEMAYKYCVENEFRDCELVSAQIAMQDESMPPPSDWGFPGKRKHVEEHKKVDEPQHRKMQRKNYGSMTKTVGERDLAEAIESQQMLPYNAAQPRESAYNRLIAWGREGCSQELALVLASAPESAASAMLEENAGERQLIANSMSDAPNMEAVVTVGEPLAAANSGNREKEAVSMVEDDDLRQSLANSLTKSRVSMKVHARNRAANARSLAAASGRPPASVKPDAHTCQVVNTSARPARMKKVPARFEDPSAVLYMNDDREMQFAGDVDRVEPVQSSNGVVTDYLPTSLKHGRRLDTNGRDSKINVAADYVARTELLSPLGVAWSPKCQAAAERVDVNQSKVNKTRSFAILGAGTKSGRVGIWRIMIPPCYSIDRVHNDHLDASFLGFLDAHKSWVTSLCWAGCDFDLSRVNMVSPNNCVPVSTEKLLLVTGCADGSVKIWAAHSDSLSTATSKQSLPISFCKQVGRADSVPVTALALVVLSQLSGRGRALLAVGKSSGSMVVYEIQSSGICQQLCNEETAHQQTVMGLSWRFDGRCLYSCGQDSLKIWELLKGDLKHVKLPDWSDVFPIINSPDLCSPDAMQSFLGVSLSQNCMALVTVRDLDSDALDQMYQARSQRAVLQMFWLGNKFTDVGEDVGFVDIPKRMTRDEIMSWKVNIVSALRQLEDPRKPLVLWDVTAVVSLLKEAEGGDVVLKIVSEWLRGWNRGEDAVVAFEDAENPSTHLLNVVSEASCRQLHILNVFYRRVLLLHLKPEVINTCVSEDESSAETDSSTVTGDDKWWRKCIMVVEHELRQRLVHCRLCLAIRKDERSEQEEDNGFTNVLLNAKWVLENSSSVSPVLRKVATRLRESHHLFEDSLESCPLCDSPVTLRSPDTASCQGGGPGAGDNSHHLQRCCVSMQVCPPGCQWYCSCCQRRLIEQAPSLFFSLSSRSQLLKLTAHASVGNDTYPGCPYCGVLMRRVVPSFFLTPTLI</sequence>
<dbReference type="Pfam" id="PF12657">
    <property type="entry name" value="TFIIIC_delta"/>
    <property type="match status" value="1"/>
</dbReference>
<proteinExistence type="predicted"/>
<evidence type="ECO:0000313" key="3">
    <source>
        <dbReference type="Proteomes" id="UP001605036"/>
    </source>
</evidence>